<proteinExistence type="predicted"/>
<evidence type="ECO:0000313" key="2">
    <source>
        <dbReference type="Proteomes" id="UP000829276"/>
    </source>
</evidence>
<sequence>MSVKIRLPNGQNHILDDNLTLEEKISVCKNLTERFKDSIEENWLSDPIKFFLDSLSNYINWHKEPEDNTHDKEVMSRNKTNRMLRGRKDILFSDLSSQDKEQLFGENRGVE</sequence>
<protein>
    <submittedName>
        <fullName evidence="1">Uncharacterized protein</fullName>
    </submittedName>
</protein>
<name>A0AC61TRP9_9CAUD</name>
<dbReference type="Proteomes" id="UP000829276">
    <property type="component" value="Segment"/>
</dbReference>
<reference evidence="1" key="1">
    <citation type="submission" date="2022-02" db="EMBL/GenBank/DDBJ databases">
        <authorList>
            <person name="Nazir A."/>
            <person name="Chen Y."/>
            <person name="Liu Y."/>
        </authorList>
    </citation>
    <scope>NUCLEOTIDE SEQUENCE</scope>
</reference>
<keyword evidence="2" id="KW-1185">Reference proteome</keyword>
<accession>A0AC61TRP9</accession>
<evidence type="ECO:0000313" key="1">
    <source>
        <dbReference type="EMBL" id="UNH58369.1"/>
    </source>
</evidence>
<organism evidence="1 2">
    <name type="scientific">Bacillus phage vB_BsuS_PJN02</name>
    <dbReference type="NCBI Taxonomy" id="2920374"/>
    <lineage>
        <taxon>Viruses</taxon>
        <taxon>Duplodnaviria</taxon>
        <taxon>Heunggongvirae</taxon>
        <taxon>Uroviricota</taxon>
        <taxon>Caudoviricetes</taxon>
        <taxon>Heleneionescovirinae</taxon>
        <taxon>Zhangjivirus</taxon>
        <taxon>Zhangjivirus PJN02</taxon>
    </lineage>
</organism>
<dbReference type="EMBL" id="OM634653">
    <property type="protein sequence ID" value="UNH58369.1"/>
    <property type="molecule type" value="Genomic_DNA"/>
</dbReference>